<dbReference type="AlphaFoldDB" id="A0A5B8YJN9"/>
<gene>
    <name evidence="9" type="primary">xrtF</name>
    <name evidence="9" type="ORF">FK178_10825</name>
</gene>
<dbReference type="InterPro" id="IPR026323">
    <property type="entry name" value="Exosortase-related_prot_XrtF"/>
</dbReference>
<keyword evidence="3" id="KW-0645">Protease</keyword>
<keyword evidence="5" id="KW-0378">Hydrolase</keyword>
<evidence type="ECO:0000256" key="2">
    <source>
        <dbReference type="ARBA" id="ARBA00022475"/>
    </source>
</evidence>
<feature type="transmembrane region" description="Helical" evidence="8">
    <location>
        <begin position="12"/>
        <end position="33"/>
    </location>
</feature>
<keyword evidence="10" id="KW-1185">Reference proteome</keyword>
<name>A0A5B8YJN9_9FLAO</name>
<dbReference type="RefSeq" id="WP_146834789.1">
    <property type="nucleotide sequence ID" value="NZ_CP042476.1"/>
</dbReference>
<evidence type="ECO:0000256" key="7">
    <source>
        <dbReference type="ARBA" id="ARBA00023136"/>
    </source>
</evidence>
<protein>
    <submittedName>
        <fullName evidence="9">Exosortase family protein XrtF</fullName>
    </submittedName>
</protein>
<keyword evidence="7 8" id="KW-0472">Membrane</keyword>
<dbReference type="Pfam" id="PF09721">
    <property type="entry name" value="Exosortase_EpsH"/>
    <property type="match status" value="1"/>
</dbReference>
<evidence type="ECO:0000313" key="10">
    <source>
        <dbReference type="Proteomes" id="UP000321954"/>
    </source>
</evidence>
<dbReference type="NCBIfam" id="TIGR04128">
    <property type="entry name" value="exoso_Fjoh_1448"/>
    <property type="match status" value="1"/>
</dbReference>
<dbReference type="InterPro" id="IPR019127">
    <property type="entry name" value="Exosortase"/>
</dbReference>
<dbReference type="NCBIfam" id="TIGR04178">
    <property type="entry name" value="exo_archaeo"/>
    <property type="match status" value="1"/>
</dbReference>
<dbReference type="OrthoDB" id="678161at2"/>
<keyword evidence="2" id="KW-1003">Cell membrane</keyword>
<keyword evidence="6 8" id="KW-1133">Transmembrane helix</keyword>
<evidence type="ECO:0000256" key="3">
    <source>
        <dbReference type="ARBA" id="ARBA00022670"/>
    </source>
</evidence>
<feature type="transmembrane region" description="Helical" evidence="8">
    <location>
        <begin position="154"/>
        <end position="175"/>
    </location>
</feature>
<reference evidence="9 10" key="1">
    <citation type="submission" date="2019-08" db="EMBL/GenBank/DDBJ databases">
        <title>Antarcticibacterium arcticum sp. nov., a bacterium isolated from marine sediment of the Canadian Beaufort Sea.</title>
        <authorList>
            <person name="Lee Y.M."/>
            <person name="Baek K."/>
            <person name="Lee D.-H."/>
            <person name="Shin S.C."/>
            <person name="Jin Y.K."/>
            <person name="Park Y."/>
        </authorList>
    </citation>
    <scope>NUCLEOTIDE SEQUENCE [LARGE SCALE GENOMIC DNA]</scope>
    <source>
        <strain evidence="9 10">PAMC 28998</strain>
    </source>
</reference>
<dbReference type="GO" id="GO:0005886">
    <property type="term" value="C:plasma membrane"/>
    <property type="evidence" value="ECO:0007669"/>
    <property type="project" value="UniProtKB-SubCell"/>
</dbReference>
<dbReference type="GO" id="GO:0008233">
    <property type="term" value="F:peptidase activity"/>
    <property type="evidence" value="ECO:0007669"/>
    <property type="project" value="UniProtKB-KW"/>
</dbReference>
<keyword evidence="4 8" id="KW-0812">Transmembrane</keyword>
<feature type="transmembrane region" description="Helical" evidence="8">
    <location>
        <begin position="116"/>
        <end position="142"/>
    </location>
</feature>
<organism evidence="9 10">
    <name type="scientific">Antarcticibacterium arcticum</name>
    <dbReference type="NCBI Taxonomy" id="2585771"/>
    <lineage>
        <taxon>Bacteria</taxon>
        <taxon>Pseudomonadati</taxon>
        <taxon>Bacteroidota</taxon>
        <taxon>Flavobacteriia</taxon>
        <taxon>Flavobacteriales</taxon>
        <taxon>Flavobacteriaceae</taxon>
        <taxon>Antarcticibacterium</taxon>
    </lineage>
</organism>
<dbReference type="InterPro" id="IPR026392">
    <property type="entry name" value="Exo/Archaeosortase_dom"/>
</dbReference>
<evidence type="ECO:0000313" key="9">
    <source>
        <dbReference type="EMBL" id="QED38180.1"/>
    </source>
</evidence>
<evidence type="ECO:0000256" key="4">
    <source>
        <dbReference type="ARBA" id="ARBA00022692"/>
    </source>
</evidence>
<feature type="transmembrane region" description="Helical" evidence="8">
    <location>
        <begin position="45"/>
        <end position="63"/>
    </location>
</feature>
<evidence type="ECO:0000256" key="6">
    <source>
        <dbReference type="ARBA" id="ARBA00022989"/>
    </source>
</evidence>
<evidence type="ECO:0000256" key="8">
    <source>
        <dbReference type="SAM" id="Phobius"/>
    </source>
</evidence>
<accession>A0A5B8YJN9</accession>
<dbReference type="KEGG" id="anp:FK178_10825"/>
<comment type="subcellular location">
    <subcellularLocation>
        <location evidence="1">Cell membrane</location>
        <topology evidence="1">Multi-pass membrane protein</topology>
    </subcellularLocation>
</comment>
<evidence type="ECO:0000256" key="5">
    <source>
        <dbReference type="ARBA" id="ARBA00022801"/>
    </source>
</evidence>
<proteinExistence type="predicted"/>
<dbReference type="EMBL" id="CP042476">
    <property type="protein sequence ID" value="QED38180.1"/>
    <property type="molecule type" value="Genomic_DNA"/>
</dbReference>
<evidence type="ECO:0000256" key="1">
    <source>
        <dbReference type="ARBA" id="ARBA00004651"/>
    </source>
</evidence>
<feature type="transmembrane region" description="Helical" evidence="8">
    <location>
        <begin position="84"/>
        <end position="110"/>
    </location>
</feature>
<sequence>MLQLFKKYRSVLRFILIFLGSYFILSLFYNIYLDLSGSEKYYPDFFTYLVAVQSEAVIEFFGYTANIEPHPDEASMKLFINEYFLARIVEGCNSISVIILFLSFVLSFFANLKTTLFYILAGAVIIYIMNIVRIAILTIGIYEYPQHAEFLHSIVFPLIIYGTVFLLWIIWVRIYSKTQAYESEV</sequence>
<dbReference type="Proteomes" id="UP000321954">
    <property type="component" value="Chromosome"/>
</dbReference>
<dbReference type="GO" id="GO:0006508">
    <property type="term" value="P:proteolysis"/>
    <property type="evidence" value="ECO:0007669"/>
    <property type="project" value="UniProtKB-KW"/>
</dbReference>